<dbReference type="CDD" id="cd03213">
    <property type="entry name" value="ABCG_EPDR"/>
    <property type="match status" value="1"/>
</dbReference>
<gene>
    <name evidence="11" type="ORF">ASTO00021_LOCUS3755</name>
</gene>
<feature type="transmembrane region" description="Helical" evidence="9">
    <location>
        <begin position="479"/>
        <end position="501"/>
    </location>
</feature>
<evidence type="ECO:0000313" key="11">
    <source>
        <dbReference type="EMBL" id="CAE0433434.1"/>
    </source>
</evidence>
<dbReference type="AlphaFoldDB" id="A0A7S3LMG6"/>
<evidence type="ECO:0000256" key="9">
    <source>
        <dbReference type="SAM" id="Phobius"/>
    </source>
</evidence>
<dbReference type="EMBL" id="HBIN01005230">
    <property type="protein sequence ID" value="CAE0433434.1"/>
    <property type="molecule type" value="Transcribed_RNA"/>
</dbReference>
<accession>A0A7S3LMG6</accession>
<feature type="transmembrane region" description="Helical" evidence="9">
    <location>
        <begin position="592"/>
        <end position="612"/>
    </location>
</feature>
<dbReference type="Gene3D" id="3.40.50.300">
    <property type="entry name" value="P-loop containing nucleotide triphosphate hydrolases"/>
    <property type="match status" value="1"/>
</dbReference>
<dbReference type="PANTHER" id="PTHR48041:SF139">
    <property type="entry name" value="PROTEIN SCARLET"/>
    <property type="match status" value="1"/>
</dbReference>
<feature type="transmembrane region" description="Helical" evidence="9">
    <location>
        <begin position="365"/>
        <end position="390"/>
    </location>
</feature>
<dbReference type="GO" id="GO:0005524">
    <property type="term" value="F:ATP binding"/>
    <property type="evidence" value="ECO:0007669"/>
    <property type="project" value="UniProtKB-KW"/>
</dbReference>
<feature type="region of interest" description="Disordered" evidence="8">
    <location>
        <begin position="1"/>
        <end position="24"/>
    </location>
</feature>
<dbReference type="GO" id="GO:0016020">
    <property type="term" value="C:membrane"/>
    <property type="evidence" value="ECO:0007669"/>
    <property type="project" value="UniProtKB-SubCell"/>
</dbReference>
<dbReference type="PROSITE" id="PS00211">
    <property type="entry name" value="ABC_TRANSPORTER_1"/>
    <property type="match status" value="1"/>
</dbReference>
<dbReference type="InterPro" id="IPR027417">
    <property type="entry name" value="P-loop_NTPase"/>
</dbReference>
<name>A0A7S3LMG6_9STRA</name>
<feature type="transmembrane region" description="Helical" evidence="9">
    <location>
        <begin position="513"/>
        <end position="534"/>
    </location>
</feature>
<dbReference type="InterPro" id="IPR003439">
    <property type="entry name" value="ABC_transporter-like_ATP-bd"/>
</dbReference>
<proteinExistence type="predicted"/>
<keyword evidence="4" id="KW-0547">Nucleotide-binding</keyword>
<dbReference type="InterPro" id="IPR017871">
    <property type="entry name" value="ABC_transporter-like_CS"/>
</dbReference>
<keyword evidence="3 9" id="KW-0812">Transmembrane</keyword>
<dbReference type="GO" id="GO:0140359">
    <property type="term" value="F:ABC-type transporter activity"/>
    <property type="evidence" value="ECO:0007669"/>
    <property type="project" value="InterPro"/>
</dbReference>
<evidence type="ECO:0000256" key="8">
    <source>
        <dbReference type="SAM" id="MobiDB-lite"/>
    </source>
</evidence>
<organism evidence="11">
    <name type="scientific">Aplanochytrium stocchinoi</name>
    <dbReference type="NCBI Taxonomy" id="215587"/>
    <lineage>
        <taxon>Eukaryota</taxon>
        <taxon>Sar</taxon>
        <taxon>Stramenopiles</taxon>
        <taxon>Bigyra</taxon>
        <taxon>Labyrinthulomycetes</taxon>
        <taxon>Thraustochytrida</taxon>
        <taxon>Thraustochytriidae</taxon>
        <taxon>Aplanochytrium</taxon>
    </lineage>
</organism>
<feature type="transmembrane region" description="Helical" evidence="9">
    <location>
        <begin position="455"/>
        <end position="473"/>
    </location>
</feature>
<evidence type="ECO:0000256" key="3">
    <source>
        <dbReference type="ARBA" id="ARBA00022692"/>
    </source>
</evidence>
<evidence type="ECO:0000259" key="10">
    <source>
        <dbReference type="PROSITE" id="PS50893"/>
    </source>
</evidence>
<keyword evidence="5" id="KW-0067">ATP-binding</keyword>
<reference evidence="11" key="1">
    <citation type="submission" date="2021-01" db="EMBL/GenBank/DDBJ databases">
        <authorList>
            <person name="Corre E."/>
            <person name="Pelletier E."/>
            <person name="Niang G."/>
            <person name="Scheremetjew M."/>
            <person name="Finn R."/>
            <person name="Kale V."/>
            <person name="Holt S."/>
            <person name="Cochrane G."/>
            <person name="Meng A."/>
            <person name="Brown T."/>
            <person name="Cohen L."/>
        </authorList>
    </citation>
    <scope>NUCLEOTIDE SEQUENCE</scope>
    <source>
        <strain evidence="11">GSBS06</strain>
    </source>
</reference>
<evidence type="ECO:0000256" key="6">
    <source>
        <dbReference type="ARBA" id="ARBA00022989"/>
    </source>
</evidence>
<keyword evidence="2" id="KW-0813">Transport</keyword>
<dbReference type="SMART" id="SM00382">
    <property type="entry name" value="AAA"/>
    <property type="match status" value="1"/>
</dbReference>
<evidence type="ECO:0000256" key="4">
    <source>
        <dbReference type="ARBA" id="ARBA00022741"/>
    </source>
</evidence>
<evidence type="ECO:0000256" key="1">
    <source>
        <dbReference type="ARBA" id="ARBA00004141"/>
    </source>
</evidence>
<evidence type="ECO:0000256" key="7">
    <source>
        <dbReference type="ARBA" id="ARBA00023136"/>
    </source>
</evidence>
<dbReference type="SUPFAM" id="SSF52540">
    <property type="entry name" value="P-loop containing nucleoside triphosphate hydrolases"/>
    <property type="match status" value="1"/>
</dbReference>
<dbReference type="Pfam" id="PF19055">
    <property type="entry name" value="ABC2_membrane_7"/>
    <property type="match status" value="1"/>
</dbReference>
<dbReference type="Pfam" id="PF00005">
    <property type="entry name" value="ABC_tran"/>
    <property type="match status" value="1"/>
</dbReference>
<feature type="domain" description="ABC transporter" evidence="10">
    <location>
        <begin position="51"/>
        <end position="294"/>
    </location>
</feature>
<feature type="transmembrane region" description="Helical" evidence="9">
    <location>
        <begin position="402"/>
        <end position="425"/>
    </location>
</feature>
<dbReference type="InterPro" id="IPR050352">
    <property type="entry name" value="ABCG_transporters"/>
</dbReference>
<dbReference type="InterPro" id="IPR043926">
    <property type="entry name" value="ABCG_dom"/>
</dbReference>
<dbReference type="PANTHER" id="PTHR48041">
    <property type="entry name" value="ABC TRANSPORTER G FAMILY MEMBER 28"/>
    <property type="match status" value="1"/>
</dbReference>
<dbReference type="PROSITE" id="PS50893">
    <property type="entry name" value="ABC_TRANSPORTER_2"/>
    <property type="match status" value="1"/>
</dbReference>
<evidence type="ECO:0000256" key="5">
    <source>
        <dbReference type="ARBA" id="ARBA00022840"/>
    </source>
</evidence>
<dbReference type="InterPro" id="IPR013525">
    <property type="entry name" value="ABC2_TM"/>
</dbReference>
<protein>
    <recommendedName>
        <fullName evidence="10">ABC transporter domain-containing protein</fullName>
    </recommendedName>
</protein>
<comment type="subcellular location">
    <subcellularLocation>
        <location evidence="1">Membrane</location>
        <topology evidence="1">Multi-pass membrane protein</topology>
    </subcellularLocation>
</comment>
<dbReference type="GO" id="GO:0016887">
    <property type="term" value="F:ATP hydrolysis activity"/>
    <property type="evidence" value="ECO:0007669"/>
    <property type="project" value="InterPro"/>
</dbReference>
<dbReference type="Pfam" id="PF01061">
    <property type="entry name" value="ABC2_membrane"/>
    <property type="match status" value="1"/>
</dbReference>
<dbReference type="InterPro" id="IPR003593">
    <property type="entry name" value="AAA+_ATPase"/>
</dbReference>
<evidence type="ECO:0000256" key="2">
    <source>
        <dbReference type="ARBA" id="ARBA00022448"/>
    </source>
</evidence>
<sequence length="619" mass="67581">MAAINDANMNSTFAENQKGPASSHLGDAFKDIDFNPEFSYFKETKKPATNLAWKKLSFSVGEKEILKNVSGHVNGGEVCALMGPSGAGKSSLLNVLAGRILADRKKSVAGVVTINDEKIIPSVYRKNIAYVLQEDSLYATATAKESLEFSARLRLPAQTSKEARDKIVNDLLVSLGLDHVKDTMVGSELIKGLSGGEKKRVAIGVELVTNPNLLFLDEPTSGLDSFSAWKVVKILETLSKATGCAILCTIHQPSSEIFNSFHKTMILSKGSVMYNGSVTAISQVFDELGFPIPALTNPADYVMLIAQTAAALPHYNPDEDEKDEINVQQLTDDGGSDIIDQRKAGFCTQASVLAVREFRNFYRDIGFLVANIAITLFLNLLFGAVFYQAANRDEPDYTVAGGYGALLLVLTSAMFGSAQGPLLTFPLERSVMIREYQTGTYSSFPYLLSKLLVELPRSFIVSLIVMLASYWLIGYNGNFFLFVLVIFGIQVCSASYAYVLGAAVADAKQGQEFAPLVLVPQLLFTGLFVPIAVIPEWLQWVQYVCVLKYGVNLGALVEFGDCQDFDTPAEIGQCETIFELNDISSANIGRDIGILVAIFITFRCLSLAILIYRARHYST</sequence>
<keyword evidence="7 9" id="KW-0472">Membrane</keyword>
<keyword evidence="6 9" id="KW-1133">Transmembrane helix</keyword>